<gene>
    <name evidence="1" type="ORF">KX01_1657</name>
</gene>
<dbReference type="KEGG" id="frc:KX01_1657"/>
<dbReference type="EMBL" id="CP009654">
    <property type="protein sequence ID" value="APC97640.1"/>
    <property type="molecule type" value="Genomic_DNA"/>
</dbReference>
<evidence type="ECO:0000313" key="2">
    <source>
        <dbReference type="Proteomes" id="UP000182521"/>
    </source>
</evidence>
<protein>
    <submittedName>
        <fullName evidence="1">Putative lipoprotein</fullName>
    </submittedName>
</protein>
<dbReference type="PROSITE" id="PS51257">
    <property type="entry name" value="PROKAR_LIPOPROTEIN"/>
    <property type="match status" value="1"/>
</dbReference>
<accession>A0A1J0KUZ7</accession>
<keyword evidence="1" id="KW-0449">Lipoprotein</keyword>
<keyword evidence="2" id="KW-1185">Reference proteome</keyword>
<dbReference type="Proteomes" id="UP000182521">
    <property type="component" value="Chromosome"/>
</dbReference>
<dbReference type="AlphaFoldDB" id="A0A1J0KUZ7"/>
<name>A0A1J0KUZ7_9GAMM</name>
<organism evidence="1 2">
    <name type="scientific">Francisella frigiditurris</name>
    <dbReference type="NCBI Taxonomy" id="1542390"/>
    <lineage>
        <taxon>Bacteria</taxon>
        <taxon>Pseudomonadati</taxon>
        <taxon>Pseudomonadota</taxon>
        <taxon>Gammaproteobacteria</taxon>
        <taxon>Thiotrichales</taxon>
        <taxon>Francisellaceae</taxon>
        <taxon>Francisella</taxon>
    </lineage>
</organism>
<reference evidence="2" key="1">
    <citation type="submission" date="2014-10" db="EMBL/GenBank/DDBJ databases">
        <authorList>
            <person name="Kuske C.R."/>
            <person name="Challacombe J.F."/>
            <person name="Daligault H.E."/>
            <person name="Davenport K.W."/>
            <person name="Johnson S.L."/>
            <person name="Siddaramappa S."/>
            <person name="Petersen J.M."/>
        </authorList>
    </citation>
    <scope>NUCLEOTIDE SEQUENCE [LARGE SCALE GENOMIC DNA]</scope>
    <source>
        <strain evidence="2">CA97-1460</strain>
    </source>
</reference>
<dbReference type="STRING" id="1542390.KX01_1657"/>
<dbReference type="RefSeq" id="WP_071664524.1">
    <property type="nucleotide sequence ID" value="NZ_CP009654.1"/>
</dbReference>
<proteinExistence type="predicted"/>
<evidence type="ECO:0000313" key="1">
    <source>
        <dbReference type="EMBL" id="APC97640.1"/>
    </source>
</evidence>
<sequence length="144" mass="15911">MSRIKSGIIVLLLVLITSCSNVPLVPKGRFINLFIPNGKYKVIGFRNLPSSIVVYDGTLGATLGTLKVTLSNSETCSFLYLDEQGFFNQGNAGNSYQAYLWSGEDPFGEYEKCIVGIVCADDNHTDYTINVKLNGKVYNYQGKY</sequence>